<evidence type="ECO:0000313" key="3">
    <source>
        <dbReference type="Proteomes" id="UP001243846"/>
    </source>
</evidence>
<accession>A0ABT8D9B8</accession>
<evidence type="ECO:0000313" key="2">
    <source>
        <dbReference type="EMBL" id="MDN3713374.1"/>
    </source>
</evidence>
<sequence length="186" mass="20478">MRITTPYPTSHSFEGAITATIGHEAEYILTHSETREHIADCSYCGGAPMTTTPTPAARVSGTIKALEWKANGLRHATALGFNTTYTIMLLPDGSGARWQSRYMGEWFDAADSEAAKAAAQSDYRARILAAIQPDPEPKPVAWRYDDLSPYARSSALILERRGTGVHRDPKEFKETPSTPPRPARAW</sequence>
<dbReference type="EMBL" id="JAUFRC010000001">
    <property type="protein sequence ID" value="MDN3713374.1"/>
    <property type="molecule type" value="Genomic_DNA"/>
</dbReference>
<feature type="compositionally biased region" description="Basic and acidic residues" evidence="1">
    <location>
        <begin position="160"/>
        <end position="174"/>
    </location>
</feature>
<feature type="region of interest" description="Disordered" evidence="1">
    <location>
        <begin position="160"/>
        <end position="186"/>
    </location>
</feature>
<proteinExistence type="predicted"/>
<dbReference type="Proteomes" id="UP001243846">
    <property type="component" value="Unassembled WGS sequence"/>
</dbReference>
<name>A0ABT8D9B8_9RHOB</name>
<organism evidence="2 3">
    <name type="scientific">Paracoccus cavernae</name>
    <dbReference type="NCBI Taxonomy" id="1571207"/>
    <lineage>
        <taxon>Bacteria</taxon>
        <taxon>Pseudomonadati</taxon>
        <taxon>Pseudomonadota</taxon>
        <taxon>Alphaproteobacteria</taxon>
        <taxon>Rhodobacterales</taxon>
        <taxon>Paracoccaceae</taxon>
        <taxon>Paracoccus</taxon>
    </lineage>
</organism>
<comment type="caution">
    <text evidence="2">The sequence shown here is derived from an EMBL/GenBank/DDBJ whole genome shotgun (WGS) entry which is preliminary data.</text>
</comment>
<feature type="compositionally biased region" description="Pro residues" evidence="1">
    <location>
        <begin position="177"/>
        <end position="186"/>
    </location>
</feature>
<keyword evidence="3" id="KW-1185">Reference proteome</keyword>
<evidence type="ECO:0000256" key="1">
    <source>
        <dbReference type="SAM" id="MobiDB-lite"/>
    </source>
</evidence>
<gene>
    <name evidence="2" type="ORF">QWZ10_19505</name>
</gene>
<reference evidence="3" key="1">
    <citation type="journal article" date="2019" name="Int. J. Syst. Evol. Microbiol.">
        <title>The Global Catalogue of Microorganisms (GCM) 10K type strain sequencing project: providing services to taxonomists for standard genome sequencing and annotation.</title>
        <authorList>
            <consortium name="The Broad Institute Genomics Platform"/>
            <consortium name="The Broad Institute Genome Sequencing Center for Infectious Disease"/>
            <person name="Wu L."/>
            <person name="Ma J."/>
        </authorList>
    </citation>
    <scope>NUCLEOTIDE SEQUENCE [LARGE SCALE GENOMIC DNA]</scope>
    <source>
        <strain evidence="3">CECT 8482</strain>
    </source>
</reference>
<protein>
    <submittedName>
        <fullName evidence="2">Uncharacterized protein</fullName>
    </submittedName>
</protein>